<comment type="caution">
    <text evidence="1">The sequence shown here is derived from an EMBL/GenBank/DDBJ whole genome shotgun (WGS) entry which is preliminary data.</text>
</comment>
<dbReference type="EMBL" id="JANPWB010000010">
    <property type="protein sequence ID" value="KAJ1143022.1"/>
    <property type="molecule type" value="Genomic_DNA"/>
</dbReference>
<proteinExistence type="predicted"/>
<dbReference type="Proteomes" id="UP001066276">
    <property type="component" value="Chromosome 6"/>
</dbReference>
<keyword evidence="2" id="KW-1185">Reference proteome</keyword>
<gene>
    <name evidence="1" type="ORF">NDU88_009334</name>
</gene>
<evidence type="ECO:0000313" key="1">
    <source>
        <dbReference type="EMBL" id="KAJ1143022.1"/>
    </source>
</evidence>
<sequence length="120" mass="12976">MSAADKVTQALQLLEEAGHLHLLTAEIQPRDGRPVRKAYKGIAAALLTCSPLHPTPSMVAKQVGNQGHSWVRRAAPEVTNVDHRTALVSTGAVVARGAVAMRRRKAPRKGWACLSQREQV</sequence>
<organism evidence="1 2">
    <name type="scientific">Pleurodeles waltl</name>
    <name type="common">Iberian ribbed newt</name>
    <dbReference type="NCBI Taxonomy" id="8319"/>
    <lineage>
        <taxon>Eukaryota</taxon>
        <taxon>Metazoa</taxon>
        <taxon>Chordata</taxon>
        <taxon>Craniata</taxon>
        <taxon>Vertebrata</taxon>
        <taxon>Euteleostomi</taxon>
        <taxon>Amphibia</taxon>
        <taxon>Batrachia</taxon>
        <taxon>Caudata</taxon>
        <taxon>Salamandroidea</taxon>
        <taxon>Salamandridae</taxon>
        <taxon>Pleurodelinae</taxon>
        <taxon>Pleurodeles</taxon>
    </lineage>
</organism>
<dbReference type="AlphaFoldDB" id="A0AAV7QR93"/>
<evidence type="ECO:0000313" key="2">
    <source>
        <dbReference type="Proteomes" id="UP001066276"/>
    </source>
</evidence>
<protein>
    <submittedName>
        <fullName evidence="1">Uncharacterized protein</fullName>
    </submittedName>
</protein>
<name>A0AAV7QR93_PLEWA</name>
<reference evidence="1" key="1">
    <citation type="journal article" date="2022" name="bioRxiv">
        <title>Sequencing and chromosome-scale assembly of the giantPleurodeles waltlgenome.</title>
        <authorList>
            <person name="Brown T."/>
            <person name="Elewa A."/>
            <person name="Iarovenko S."/>
            <person name="Subramanian E."/>
            <person name="Araus A.J."/>
            <person name="Petzold A."/>
            <person name="Susuki M."/>
            <person name="Suzuki K.-i.T."/>
            <person name="Hayashi T."/>
            <person name="Toyoda A."/>
            <person name="Oliveira C."/>
            <person name="Osipova E."/>
            <person name="Leigh N.D."/>
            <person name="Simon A."/>
            <person name="Yun M.H."/>
        </authorList>
    </citation>
    <scope>NUCLEOTIDE SEQUENCE</scope>
    <source>
        <strain evidence="1">20211129_DDA</strain>
        <tissue evidence="1">Liver</tissue>
    </source>
</reference>
<accession>A0AAV7QR93</accession>